<feature type="domain" description="TIR" evidence="9">
    <location>
        <begin position="139"/>
        <end position="294"/>
    </location>
</feature>
<dbReference type="InterPro" id="IPR042197">
    <property type="entry name" value="Apaf_helical"/>
</dbReference>
<evidence type="ECO:0000256" key="6">
    <source>
        <dbReference type="ARBA" id="ARBA00022821"/>
    </source>
</evidence>
<dbReference type="InterPro" id="IPR026057">
    <property type="entry name" value="TBL_C"/>
</dbReference>
<dbReference type="EC" id="3.2.2.6" evidence="2"/>
<accession>A0A6A2ZWH0</accession>
<dbReference type="Proteomes" id="UP000436088">
    <property type="component" value="Unassembled WGS sequence"/>
</dbReference>
<evidence type="ECO:0000313" key="10">
    <source>
        <dbReference type="EMBL" id="KAE8695609.1"/>
    </source>
</evidence>
<evidence type="ECO:0000256" key="2">
    <source>
        <dbReference type="ARBA" id="ARBA00011982"/>
    </source>
</evidence>
<dbReference type="GO" id="GO:0043531">
    <property type="term" value="F:ADP binding"/>
    <property type="evidence" value="ECO:0007669"/>
    <property type="project" value="InterPro"/>
</dbReference>
<dbReference type="GO" id="GO:0007165">
    <property type="term" value="P:signal transduction"/>
    <property type="evidence" value="ECO:0007669"/>
    <property type="project" value="InterPro"/>
</dbReference>
<feature type="domain" description="TIR" evidence="9">
    <location>
        <begin position="1"/>
        <end position="138"/>
    </location>
</feature>
<proteinExistence type="inferred from homology"/>
<dbReference type="InterPro" id="IPR044974">
    <property type="entry name" value="Disease_R_plants"/>
</dbReference>
<dbReference type="AlphaFoldDB" id="A0A6A2ZWH0"/>
<dbReference type="Pfam" id="PF23282">
    <property type="entry name" value="WHD_ROQ1"/>
    <property type="match status" value="1"/>
</dbReference>
<evidence type="ECO:0000256" key="7">
    <source>
        <dbReference type="ARBA" id="ARBA00023027"/>
    </source>
</evidence>
<dbReference type="InterPro" id="IPR000157">
    <property type="entry name" value="TIR_dom"/>
</dbReference>
<dbReference type="InterPro" id="IPR036390">
    <property type="entry name" value="WH_DNA-bd_sf"/>
</dbReference>
<dbReference type="GO" id="GO:0006952">
    <property type="term" value="P:defense response"/>
    <property type="evidence" value="ECO:0007669"/>
    <property type="project" value="UniProtKB-KW"/>
</dbReference>
<dbReference type="Pfam" id="PF01582">
    <property type="entry name" value="TIR"/>
    <property type="match status" value="2"/>
</dbReference>
<dbReference type="EMBL" id="VEPZ02001079">
    <property type="protein sequence ID" value="KAE8695609.1"/>
    <property type="molecule type" value="Genomic_DNA"/>
</dbReference>
<dbReference type="SMART" id="SM00255">
    <property type="entry name" value="TIR"/>
    <property type="match status" value="2"/>
</dbReference>
<gene>
    <name evidence="10" type="ORF">F3Y22_tig00110704pilonHSYRG00076</name>
</gene>
<dbReference type="Pfam" id="PF13839">
    <property type="entry name" value="PC-Esterase"/>
    <property type="match status" value="1"/>
</dbReference>
<keyword evidence="7" id="KW-0520">NAD</keyword>
<dbReference type="PRINTS" id="PR00364">
    <property type="entry name" value="DISEASERSIST"/>
</dbReference>
<dbReference type="PANTHER" id="PTHR11017:SF479">
    <property type="entry name" value="DISEASE RESISTANCE PROTEIN (TIR-NBS-LRR CLASS) FAMILY"/>
    <property type="match status" value="1"/>
</dbReference>
<name>A0A6A2ZWH0_HIBSY</name>
<keyword evidence="4" id="KW-0677">Repeat</keyword>
<keyword evidence="5" id="KW-0378">Hydrolase</keyword>
<keyword evidence="6" id="KW-0611">Plant defense</keyword>
<dbReference type="Gene3D" id="1.10.8.430">
    <property type="entry name" value="Helical domain of apoptotic protease-activating factors"/>
    <property type="match status" value="1"/>
</dbReference>
<sequence>MNVFFDEEKLEKGEQFAGQLTQAIEVSNLSIIILSADYASSDVCLAELSHIMALTRNQGHIVLPIFFHVDPSDVKNLRGSFKKTFDNHESNEKLDQVKVKQWKADLAQVGTLDGIHIKCDKPEAEHIKHIVGYAIQKLMKHQVFLSFGDDTRLNFSSHLLKALEDTGINVVSDKAEIEISQAVAASNLSIIVLSKDYASSESCLTQLSAIMSTEKHIVLPIFYHVKPSDVENLSVSFKASFDHHESNGLLQVQQWKKDFAEVGILQGWPIEGGYFDRPDTEFIEEVVQYVIKKLNRQSKSVSDDLVGIDDQKETILRLIEQEDSRVIGLWGMGGIGKTTLADAVYHEISSEFELIAFFKIDKQVLKNGGADTIHEVKILNEKDSLQLFSTFAFKLLNPPPDFRDLSNKFLRYSQGNPLALKVLGSNLRTKSKEEWESEVDKLKECAEPKFEHIFKSSFDGLDEISKNIFLGVACFLKGNLKEDVEEIINCLYKGAASGISKLLDKSLLHTTDSSREISMHDMLEDLGKDIARQGSNDPGKYRRLWRSKDVNQVLKYNKGNESIEGIELNMSLMEDPILLCRHGFENMFNLRYLGVRAMKLSKNEKLHLDKVDSVSLPDQLRYLRWNDYPFRSLSPSFNPKNLVVLKLHFGQIEQLWNEDHQDLLNLRVIKLFYCDKLRRIPNLSGAINLESLICSRCKSLVELPSLNHLTSLKKLEFDGCPALKKFPELPNNISELDLSNTSIEEVPDSIRHLVGLRKLRLRNSRVESVSSNISKLESLHVLDLAGCTSLETLSKLPRYLRYLDADECTSLETVSFTDHCFNSFHSLHDGGDEVRNGEKVSMLFRNCLTLNQDSIKNIVANAMLQIQSLASRWARRKGILREEYNSYFYRSHLFCRFPGNEVPENVFCYGSMNSWLNLKITPNRSSGSRFLAFAICLVADFTRAYGGLKVTCKYQLKAAGGEKLTSVCCIFYIPEAFYKCDHVLVLFSENMIIIDNDYEDASFEFKIENLYPRGEIKVEECGVHVFYVDAESYTIYDVMRCEKSDQNFDSATKMRPEDDGFRVGRIQMESDSAKETLPVTEPPNVSTNRRLFHRVVNVTESMKVQANLTTDADCIHWCLSGLPDTWNKPLLHVL</sequence>
<dbReference type="SUPFAM" id="SSF52540">
    <property type="entry name" value="P-loop containing nucleoside triphosphate hydrolases"/>
    <property type="match status" value="1"/>
</dbReference>
<evidence type="ECO:0000313" key="11">
    <source>
        <dbReference type="Proteomes" id="UP000436088"/>
    </source>
</evidence>
<evidence type="ECO:0000256" key="1">
    <source>
        <dbReference type="ARBA" id="ARBA00007727"/>
    </source>
</evidence>
<evidence type="ECO:0000259" key="9">
    <source>
        <dbReference type="PROSITE" id="PS50104"/>
    </source>
</evidence>
<dbReference type="InterPro" id="IPR032675">
    <property type="entry name" value="LRR_dom_sf"/>
</dbReference>
<keyword evidence="11" id="KW-1185">Reference proteome</keyword>
<keyword evidence="3" id="KW-0433">Leucine-rich repeat</keyword>
<dbReference type="InterPro" id="IPR002182">
    <property type="entry name" value="NB-ARC"/>
</dbReference>
<comment type="caution">
    <text evidence="10">The sequence shown here is derived from an EMBL/GenBank/DDBJ whole genome shotgun (WGS) entry which is preliminary data.</text>
</comment>
<dbReference type="InterPro" id="IPR027417">
    <property type="entry name" value="P-loop_NTPase"/>
</dbReference>
<dbReference type="InterPro" id="IPR058192">
    <property type="entry name" value="WHD_ROQ1-like"/>
</dbReference>
<dbReference type="PROSITE" id="PS50104">
    <property type="entry name" value="TIR"/>
    <property type="match status" value="2"/>
</dbReference>
<protein>
    <recommendedName>
        <fullName evidence="2">ADP-ribosyl cyclase/cyclic ADP-ribose hydrolase</fullName>
        <ecNumber evidence="2">3.2.2.6</ecNumber>
    </recommendedName>
</protein>
<dbReference type="Pfam" id="PF00931">
    <property type="entry name" value="NB-ARC"/>
    <property type="match status" value="1"/>
</dbReference>
<dbReference type="InterPro" id="IPR035897">
    <property type="entry name" value="Toll_tir_struct_dom_sf"/>
</dbReference>
<evidence type="ECO:0000256" key="4">
    <source>
        <dbReference type="ARBA" id="ARBA00022737"/>
    </source>
</evidence>
<evidence type="ECO:0000256" key="3">
    <source>
        <dbReference type="ARBA" id="ARBA00022614"/>
    </source>
</evidence>
<dbReference type="SUPFAM" id="SSF52200">
    <property type="entry name" value="Toll/Interleukin receptor TIR domain"/>
    <property type="match status" value="2"/>
</dbReference>
<dbReference type="SUPFAM" id="SSF46785">
    <property type="entry name" value="Winged helix' DNA-binding domain"/>
    <property type="match status" value="1"/>
</dbReference>
<reference evidence="10" key="1">
    <citation type="submission" date="2019-09" db="EMBL/GenBank/DDBJ databases">
        <title>Draft genome information of white flower Hibiscus syriacus.</title>
        <authorList>
            <person name="Kim Y.-M."/>
        </authorList>
    </citation>
    <scope>NUCLEOTIDE SEQUENCE [LARGE SCALE GENOMIC DNA]</scope>
    <source>
        <strain evidence="10">YM2019G1</strain>
    </source>
</reference>
<dbReference type="GO" id="GO:0061809">
    <property type="term" value="F:NAD+ nucleosidase activity, cyclic ADP-ribose generating"/>
    <property type="evidence" value="ECO:0007669"/>
    <property type="project" value="UniProtKB-EC"/>
</dbReference>
<organism evidence="10 11">
    <name type="scientific">Hibiscus syriacus</name>
    <name type="common">Rose of Sharon</name>
    <dbReference type="NCBI Taxonomy" id="106335"/>
    <lineage>
        <taxon>Eukaryota</taxon>
        <taxon>Viridiplantae</taxon>
        <taxon>Streptophyta</taxon>
        <taxon>Embryophyta</taxon>
        <taxon>Tracheophyta</taxon>
        <taxon>Spermatophyta</taxon>
        <taxon>Magnoliopsida</taxon>
        <taxon>eudicotyledons</taxon>
        <taxon>Gunneridae</taxon>
        <taxon>Pentapetalae</taxon>
        <taxon>rosids</taxon>
        <taxon>malvids</taxon>
        <taxon>Malvales</taxon>
        <taxon>Malvaceae</taxon>
        <taxon>Malvoideae</taxon>
        <taxon>Hibiscus</taxon>
    </lineage>
</organism>
<dbReference type="Pfam" id="PF20160">
    <property type="entry name" value="C-JID"/>
    <property type="match status" value="1"/>
</dbReference>
<dbReference type="InterPro" id="IPR045344">
    <property type="entry name" value="C-JID"/>
</dbReference>
<dbReference type="Gene3D" id="3.40.50.10140">
    <property type="entry name" value="Toll/interleukin-1 receptor homology (TIR) domain"/>
    <property type="match status" value="2"/>
</dbReference>
<evidence type="ECO:0000256" key="8">
    <source>
        <dbReference type="ARBA" id="ARBA00047304"/>
    </source>
</evidence>
<dbReference type="Gene3D" id="3.80.10.10">
    <property type="entry name" value="Ribonuclease Inhibitor"/>
    <property type="match status" value="2"/>
</dbReference>
<evidence type="ECO:0000256" key="5">
    <source>
        <dbReference type="ARBA" id="ARBA00022801"/>
    </source>
</evidence>
<comment type="catalytic activity">
    <reaction evidence="8">
        <text>NAD(+) + H2O = ADP-D-ribose + nicotinamide + H(+)</text>
        <dbReference type="Rhea" id="RHEA:16301"/>
        <dbReference type="ChEBI" id="CHEBI:15377"/>
        <dbReference type="ChEBI" id="CHEBI:15378"/>
        <dbReference type="ChEBI" id="CHEBI:17154"/>
        <dbReference type="ChEBI" id="CHEBI:57540"/>
        <dbReference type="ChEBI" id="CHEBI:57967"/>
        <dbReference type="EC" id="3.2.2.6"/>
    </reaction>
    <physiologicalReaction direction="left-to-right" evidence="8">
        <dbReference type="Rhea" id="RHEA:16302"/>
    </physiologicalReaction>
</comment>
<dbReference type="SUPFAM" id="SSF52058">
    <property type="entry name" value="L domain-like"/>
    <property type="match status" value="1"/>
</dbReference>
<dbReference type="GO" id="GO:0016740">
    <property type="term" value="F:transferase activity"/>
    <property type="evidence" value="ECO:0007669"/>
    <property type="project" value="InterPro"/>
</dbReference>
<dbReference type="PANTHER" id="PTHR11017">
    <property type="entry name" value="LEUCINE-RICH REPEAT-CONTAINING PROTEIN"/>
    <property type="match status" value="1"/>
</dbReference>
<comment type="similarity">
    <text evidence="1">Belongs to the PC-esterase family. TBL subfamily.</text>
</comment>